<evidence type="ECO:0000259" key="3">
    <source>
        <dbReference type="Pfam" id="PF14016"/>
    </source>
</evidence>
<evidence type="ECO:0000256" key="1">
    <source>
        <dbReference type="SAM" id="MobiDB-lite"/>
    </source>
</evidence>
<dbReference type="Proteomes" id="UP000230407">
    <property type="component" value="Unassembled WGS sequence"/>
</dbReference>
<organism evidence="4 6">
    <name type="scientific">Streptomyces carminius</name>
    <dbReference type="NCBI Taxonomy" id="2665496"/>
    <lineage>
        <taxon>Bacteria</taxon>
        <taxon>Bacillati</taxon>
        <taxon>Actinomycetota</taxon>
        <taxon>Actinomycetes</taxon>
        <taxon>Kitasatosporales</taxon>
        <taxon>Streptomycetaceae</taxon>
        <taxon>Streptomyces</taxon>
    </lineage>
</organism>
<evidence type="ECO:0000313" key="6">
    <source>
        <dbReference type="Proteomes" id="UP000230407"/>
    </source>
</evidence>
<keyword evidence="6" id="KW-1185">Reference proteome</keyword>
<gene>
    <name evidence="5" type="ORF">CUT44_01905</name>
    <name evidence="4" type="ORF">CUT44_10165</name>
</gene>
<name>A0A2M8M1E0_9ACTN</name>
<proteinExistence type="predicted"/>
<evidence type="ECO:0000313" key="4">
    <source>
        <dbReference type="EMBL" id="PJE98020.1"/>
    </source>
</evidence>
<evidence type="ECO:0000313" key="5">
    <source>
        <dbReference type="EMBL" id="PJF01846.1"/>
    </source>
</evidence>
<reference evidence="4 6" key="1">
    <citation type="submission" date="2017-11" db="EMBL/GenBank/DDBJ databases">
        <title>Streptomyces carmine sp. nov., a novel actinomycete isolated from Sophora alopecuroides in Xinjiang, China.</title>
        <authorList>
            <person name="Wang Y."/>
            <person name="Luo X."/>
            <person name="Wan C."/>
            <person name="Zhang L."/>
        </authorList>
    </citation>
    <scope>NUCLEOTIDE SEQUENCE [LARGE SCALE GENOMIC DNA]</scope>
    <source>
        <strain evidence="4 6">TRM SA0054</strain>
    </source>
</reference>
<dbReference type="AlphaFoldDB" id="A0A2M8M1E0"/>
<feature type="domain" description="DUF4232" evidence="3">
    <location>
        <begin position="78"/>
        <end position="214"/>
    </location>
</feature>
<feature type="chain" id="PRO_5038225869" description="DUF4232 domain-containing protein" evidence="2">
    <location>
        <begin position="29"/>
        <end position="219"/>
    </location>
</feature>
<dbReference type="Pfam" id="PF14016">
    <property type="entry name" value="DUF4232"/>
    <property type="match status" value="1"/>
</dbReference>
<protein>
    <recommendedName>
        <fullName evidence="3">DUF4232 domain-containing protein</fullName>
    </recommendedName>
</protein>
<sequence>MNTTTAASGARRPALRPALLLPVIGLLAACGTQPAPSASSPHPSAFPRPDRLASSFPEGHVQYGLSPSPRPSPSASSCPASGLRVQAEEAEAAMGLRVLGVRLVNCGETSRTIRGRPGVRVLDGDGEPLEVEILHKVSEIALIGGLDDAPAPVPLDPGESAVARLVWRNTVTDPTVPAATGSAVEIDPLGDREPRTVPAHLDLGNTGRLAVSPWAPVPR</sequence>
<evidence type="ECO:0000256" key="2">
    <source>
        <dbReference type="SAM" id="SignalP"/>
    </source>
</evidence>
<feature type="region of interest" description="Disordered" evidence="1">
    <location>
        <begin position="32"/>
        <end position="81"/>
    </location>
</feature>
<feature type="compositionally biased region" description="Low complexity" evidence="1">
    <location>
        <begin position="34"/>
        <end position="47"/>
    </location>
</feature>
<dbReference type="InterPro" id="IPR025326">
    <property type="entry name" value="DUF4232"/>
</dbReference>
<accession>A0A2M8M1E0</accession>
<dbReference type="EMBL" id="PGGW01000038">
    <property type="protein sequence ID" value="PJE98020.1"/>
    <property type="molecule type" value="Genomic_DNA"/>
</dbReference>
<dbReference type="EMBL" id="PGGW01000008">
    <property type="protein sequence ID" value="PJF01846.1"/>
    <property type="molecule type" value="Genomic_DNA"/>
</dbReference>
<comment type="caution">
    <text evidence="4">The sequence shown here is derived from an EMBL/GenBank/DDBJ whole genome shotgun (WGS) entry which is preliminary data.</text>
</comment>
<feature type="signal peptide" evidence="2">
    <location>
        <begin position="1"/>
        <end position="28"/>
    </location>
</feature>
<dbReference type="RefSeq" id="WP_100200308.1">
    <property type="nucleotide sequence ID" value="NZ_PGGW01000008.1"/>
</dbReference>
<keyword evidence="2" id="KW-0732">Signal</keyword>